<dbReference type="GO" id="GO:0008705">
    <property type="term" value="F:methionine synthase activity"/>
    <property type="evidence" value="ECO:0007669"/>
    <property type="project" value="UniProtKB-EC"/>
</dbReference>
<evidence type="ECO:0000313" key="2">
    <source>
        <dbReference type="Proteomes" id="UP000298653"/>
    </source>
</evidence>
<dbReference type="Proteomes" id="UP000298653">
    <property type="component" value="Chromosome"/>
</dbReference>
<keyword evidence="1" id="KW-0489">Methyltransferase</keyword>
<reference evidence="1 2" key="1">
    <citation type="submission" date="2019-05" db="EMBL/GenBank/DDBJ databases">
        <title>Complete genome sequencing of Anaerostipes rhamnosivorans.</title>
        <authorList>
            <person name="Bui T.P.N."/>
            <person name="de Vos W.M."/>
        </authorList>
    </citation>
    <scope>NUCLEOTIDE SEQUENCE [LARGE SCALE GENOMIC DNA]</scope>
    <source>
        <strain evidence="1 2">1y2</strain>
    </source>
</reference>
<dbReference type="SUPFAM" id="SSF56507">
    <property type="entry name" value="Methionine synthase activation domain-like"/>
    <property type="match status" value="1"/>
</dbReference>
<keyword evidence="2" id="KW-1185">Reference proteome</keyword>
<name>A0A4P8IBS0_9FIRM</name>
<dbReference type="OrthoDB" id="9816190at2"/>
<dbReference type="EMBL" id="CP040058">
    <property type="protein sequence ID" value="QCP33937.1"/>
    <property type="molecule type" value="Genomic_DNA"/>
</dbReference>
<protein>
    <submittedName>
        <fullName evidence="1">Methionine synthase activation domain</fullName>
        <ecNumber evidence="1">2.1.1.13</ecNumber>
    </submittedName>
</protein>
<proteinExistence type="predicted"/>
<organism evidence="1 2">
    <name type="scientific">Anaerostipes rhamnosivorans</name>
    <dbReference type="NCBI Taxonomy" id="1229621"/>
    <lineage>
        <taxon>Bacteria</taxon>
        <taxon>Bacillati</taxon>
        <taxon>Bacillota</taxon>
        <taxon>Clostridia</taxon>
        <taxon>Lachnospirales</taxon>
        <taxon>Lachnospiraceae</taxon>
        <taxon>Anaerostipes</taxon>
    </lineage>
</organism>
<sequence>MIKETALKYLGHTGQNITEDMERLLDECVKEVRQVSQPKVISKRFDLSAEPLKIKDLDLCLPGEQLKDAFAQCTHCLLLGATLGITLERKIKYYGKINMTKAAVMDAVSSAYLEEYCDEYEEGLGYPNRTFRLCPGYGDIPLSFNREIARALDIGKRLGITLTPDNLMIPQKSMLGLIGIGAPKRKKQCGQCVMREDCPFRKRGQRCY</sequence>
<dbReference type="GO" id="GO:0032259">
    <property type="term" value="P:methylation"/>
    <property type="evidence" value="ECO:0007669"/>
    <property type="project" value="UniProtKB-KW"/>
</dbReference>
<dbReference type="Gene3D" id="3.40.109.40">
    <property type="match status" value="1"/>
</dbReference>
<dbReference type="EC" id="2.1.1.13" evidence="1"/>
<dbReference type="KEGG" id="arf:AR1Y2_0483"/>
<accession>A0A4P8IBS0</accession>
<keyword evidence="1" id="KW-0808">Transferase</keyword>
<dbReference type="RefSeq" id="WP_137327541.1">
    <property type="nucleotide sequence ID" value="NZ_CP040058.1"/>
</dbReference>
<dbReference type="AlphaFoldDB" id="A0A4P8IBS0"/>
<evidence type="ECO:0000313" key="1">
    <source>
        <dbReference type="EMBL" id="QCP33937.1"/>
    </source>
</evidence>
<gene>
    <name evidence="1" type="ORF">AR1Y2_0483</name>
</gene>
<dbReference type="InterPro" id="IPR037010">
    <property type="entry name" value="VitB12-dep_Met_synth_activ_sf"/>
</dbReference>